<sequence length="134" mass="15371">MRRILLVVETPSPSRMRSEYRRNANGHAAPSSPKARRGRARYRNAARCNDLAACIRQGCLIHLVKVCGKPAVRLVQRGFRPFHLGCEFLCVLQQDHQIPDGEVTFRRHGLQVTDGQIPRCEQRLHQIGDRIRRP</sequence>
<name>A0A3G6JA22_9CORY</name>
<dbReference type="EMBL" id="CP033896">
    <property type="protein sequence ID" value="AZA14652.1"/>
    <property type="molecule type" value="Genomic_DNA"/>
</dbReference>
<evidence type="ECO:0000256" key="1">
    <source>
        <dbReference type="SAM" id="MobiDB-lite"/>
    </source>
</evidence>
<dbReference type="KEGG" id="ccho:CCHOA_11405"/>
<organism evidence="2 3">
    <name type="scientific">Corynebacterium choanae</name>
    <dbReference type="NCBI Taxonomy" id="1862358"/>
    <lineage>
        <taxon>Bacteria</taxon>
        <taxon>Bacillati</taxon>
        <taxon>Actinomycetota</taxon>
        <taxon>Actinomycetes</taxon>
        <taxon>Mycobacteriales</taxon>
        <taxon>Corynebacteriaceae</taxon>
        <taxon>Corynebacterium</taxon>
    </lineage>
</organism>
<dbReference type="AlphaFoldDB" id="A0A3G6JA22"/>
<dbReference type="Proteomes" id="UP000269019">
    <property type="component" value="Chromosome"/>
</dbReference>
<keyword evidence="3" id="KW-1185">Reference proteome</keyword>
<evidence type="ECO:0000313" key="3">
    <source>
        <dbReference type="Proteomes" id="UP000269019"/>
    </source>
</evidence>
<reference evidence="2 3" key="1">
    <citation type="submission" date="2018-11" db="EMBL/GenBank/DDBJ databases">
        <authorList>
            <person name="Kleinhagauer T."/>
            <person name="Glaeser S.P."/>
            <person name="Spergser J."/>
            <person name="Ruckert C."/>
            <person name="Kaempfer P."/>
            <person name="Busse H.-J."/>
        </authorList>
    </citation>
    <scope>NUCLEOTIDE SEQUENCE [LARGE SCALE GENOMIC DNA]</scope>
    <source>
        <strain evidence="2 3">200CH</strain>
    </source>
</reference>
<proteinExistence type="predicted"/>
<gene>
    <name evidence="2" type="ORF">CCHOA_11405</name>
</gene>
<feature type="region of interest" description="Disordered" evidence="1">
    <location>
        <begin position="16"/>
        <end position="38"/>
    </location>
</feature>
<protein>
    <submittedName>
        <fullName evidence="2">Uncharacterized protein</fullName>
    </submittedName>
</protein>
<evidence type="ECO:0000313" key="2">
    <source>
        <dbReference type="EMBL" id="AZA14652.1"/>
    </source>
</evidence>
<accession>A0A3G6JA22</accession>